<proteinExistence type="predicted"/>
<feature type="region of interest" description="Disordered" evidence="1">
    <location>
        <begin position="571"/>
        <end position="604"/>
    </location>
</feature>
<feature type="compositionally biased region" description="Acidic residues" evidence="1">
    <location>
        <begin position="120"/>
        <end position="134"/>
    </location>
</feature>
<feature type="compositionally biased region" description="Basic and acidic residues" evidence="1">
    <location>
        <begin position="593"/>
        <end position="604"/>
    </location>
</feature>
<feature type="region of interest" description="Disordered" evidence="1">
    <location>
        <begin position="83"/>
        <end position="136"/>
    </location>
</feature>
<protein>
    <recommendedName>
        <fullName evidence="2">Retrovirus-related Pol polyprotein from transposon TNT 1-94-like beta-barrel domain-containing protein</fullName>
    </recommendedName>
</protein>
<evidence type="ECO:0000256" key="1">
    <source>
        <dbReference type="SAM" id="MobiDB-lite"/>
    </source>
</evidence>
<dbReference type="Gramene" id="Psat04G0132100-T1">
    <property type="protein sequence ID" value="KAI5416226.1"/>
    <property type="gene ID" value="KIW84_041321"/>
</dbReference>
<dbReference type="AlphaFoldDB" id="A0A9D5AR02"/>
<gene>
    <name evidence="3" type="ORF">KIW84_041321</name>
</gene>
<accession>A0A9D5AR02</accession>
<dbReference type="Pfam" id="PF22936">
    <property type="entry name" value="Pol_BBD"/>
    <property type="match status" value="1"/>
</dbReference>
<feature type="domain" description="Retrovirus-related Pol polyprotein from transposon TNT 1-94-like beta-barrel" evidence="2">
    <location>
        <begin position="331"/>
        <end position="411"/>
    </location>
</feature>
<feature type="compositionally biased region" description="Basic and acidic residues" evidence="1">
    <location>
        <begin position="83"/>
        <end position="113"/>
    </location>
</feature>
<dbReference type="Proteomes" id="UP001058974">
    <property type="component" value="Chromosome 4"/>
</dbReference>
<name>A0A9D5AR02_PEA</name>
<evidence type="ECO:0000259" key="2">
    <source>
        <dbReference type="Pfam" id="PF22936"/>
    </source>
</evidence>
<evidence type="ECO:0000313" key="3">
    <source>
        <dbReference type="EMBL" id="KAI5416226.1"/>
    </source>
</evidence>
<sequence>MVGTCQGTNTSGKDKKNVKKVKKSSNEDKVVVNMHGVKMKGVMIGGMIEVNDFYNITQTLETMNACDNPLSENNIDKTLNNESSEKELNTCQDDGNKDDNNNVDDIPHSKENESNGYEEFNNEDYGSEASEEEGDKITEEVENVNQMEEREEIKEDMSQYDVNDNIISNIDDEVLIINVNETTTKSAKRSKEKAWKRISTLKPMKNTTKNYATPIKRRKISKKNEDFLNNKKSTWKKSVTKKPTSKEKFMMKRKKVPEVEVIEEDLNINLDDILVHVNKKSKKVVGRGHLAKDCRIEKKVEETTNLTLEAEDNEGFLLMAQNEINSNDNVWYLDSGASNHMCCHKHLFKEMRKIEDGNVSFGDASKVKVEGKGTIRYLQKDGLIGSIQDVYYVPNLKTNILSLGQLTEKGYSILMKERILHLKDKLGHLIARVEMERNRMYKLNLINVREKCLQVNIEDKASLWHLRFGHLHHAGLKRDVRINEASKWDWNSSTEVIVEVEESSVVVPPNISTELEDSDNEDEPPQPRMRSLQDLYDSTSEVHLSMVGGLIQMMNPKVFVTSTCQEASQDVEKVVATSSENDEQASGEDGEDMEYKLVSDDDNS</sequence>
<keyword evidence="4" id="KW-1185">Reference proteome</keyword>
<feature type="compositionally biased region" description="Polar residues" evidence="1">
    <location>
        <begin position="1"/>
        <end position="11"/>
    </location>
</feature>
<feature type="region of interest" description="Disordered" evidence="1">
    <location>
        <begin position="508"/>
        <end position="530"/>
    </location>
</feature>
<dbReference type="EMBL" id="JAMSHJ010000004">
    <property type="protein sequence ID" value="KAI5416226.1"/>
    <property type="molecule type" value="Genomic_DNA"/>
</dbReference>
<feature type="region of interest" description="Disordered" evidence="1">
    <location>
        <begin position="1"/>
        <end position="26"/>
    </location>
</feature>
<evidence type="ECO:0000313" key="4">
    <source>
        <dbReference type="Proteomes" id="UP001058974"/>
    </source>
</evidence>
<dbReference type="InterPro" id="IPR054722">
    <property type="entry name" value="PolX-like_BBD"/>
</dbReference>
<reference evidence="3 4" key="1">
    <citation type="journal article" date="2022" name="Nat. Genet.">
        <title>Improved pea reference genome and pan-genome highlight genomic features and evolutionary characteristics.</title>
        <authorList>
            <person name="Yang T."/>
            <person name="Liu R."/>
            <person name="Luo Y."/>
            <person name="Hu S."/>
            <person name="Wang D."/>
            <person name="Wang C."/>
            <person name="Pandey M.K."/>
            <person name="Ge S."/>
            <person name="Xu Q."/>
            <person name="Li N."/>
            <person name="Li G."/>
            <person name="Huang Y."/>
            <person name="Saxena R.K."/>
            <person name="Ji Y."/>
            <person name="Li M."/>
            <person name="Yan X."/>
            <person name="He Y."/>
            <person name="Liu Y."/>
            <person name="Wang X."/>
            <person name="Xiang C."/>
            <person name="Varshney R.K."/>
            <person name="Ding H."/>
            <person name="Gao S."/>
            <person name="Zong X."/>
        </authorList>
    </citation>
    <scope>NUCLEOTIDE SEQUENCE [LARGE SCALE GENOMIC DNA]</scope>
    <source>
        <strain evidence="3 4">cv. Zhongwan 6</strain>
    </source>
</reference>
<organism evidence="3 4">
    <name type="scientific">Pisum sativum</name>
    <name type="common">Garden pea</name>
    <name type="synonym">Lathyrus oleraceus</name>
    <dbReference type="NCBI Taxonomy" id="3888"/>
    <lineage>
        <taxon>Eukaryota</taxon>
        <taxon>Viridiplantae</taxon>
        <taxon>Streptophyta</taxon>
        <taxon>Embryophyta</taxon>
        <taxon>Tracheophyta</taxon>
        <taxon>Spermatophyta</taxon>
        <taxon>Magnoliopsida</taxon>
        <taxon>eudicotyledons</taxon>
        <taxon>Gunneridae</taxon>
        <taxon>Pentapetalae</taxon>
        <taxon>rosids</taxon>
        <taxon>fabids</taxon>
        <taxon>Fabales</taxon>
        <taxon>Fabaceae</taxon>
        <taxon>Papilionoideae</taxon>
        <taxon>50 kb inversion clade</taxon>
        <taxon>NPAAA clade</taxon>
        <taxon>Hologalegina</taxon>
        <taxon>IRL clade</taxon>
        <taxon>Fabeae</taxon>
        <taxon>Lathyrus</taxon>
    </lineage>
</organism>
<comment type="caution">
    <text evidence="3">The sequence shown here is derived from an EMBL/GenBank/DDBJ whole genome shotgun (WGS) entry which is preliminary data.</text>
</comment>
<feature type="compositionally biased region" description="Acidic residues" evidence="1">
    <location>
        <begin position="514"/>
        <end position="524"/>
    </location>
</feature>
<feature type="compositionally biased region" description="Acidic residues" evidence="1">
    <location>
        <begin position="580"/>
        <end position="592"/>
    </location>
</feature>